<comment type="caution">
    <text evidence="1">The sequence shown here is derived from an EMBL/GenBank/DDBJ whole genome shotgun (WGS) entry which is preliminary data.</text>
</comment>
<dbReference type="Gene3D" id="3.40.33.10">
    <property type="entry name" value="CAP"/>
    <property type="match status" value="1"/>
</dbReference>
<protein>
    <submittedName>
        <fullName evidence="1">Uncharacterized protein</fullName>
    </submittedName>
</protein>
<proteinExistence type="predicted"/>
<organism evidence="1 2">
    <name type="scientific">Parelaphostrongylus tenuis</name>
    <name type="common">Meningeal worm</name>
    <dbReference type="NCBI Taxonomy" id="148309"/>
    <lineage>
        <taxon>Eukaryota</taxon>
        <taxon>Metazoa</taxon>
        <taxon>Ecdysozoa</taxon>
        <taxon>Nematoda</taxon>
        <taxon>Chromadorea</taxon>
        <taxon>Rhabditida</taxon>
        <taxon>Rhabditina</taxon>
        <taxon>Rhabditomorpha</taxon>
        <taxon>Strongyloidea</taxon>
        <taxon>Metastrongylidae</taxon>
        <taxon>Parelaphostrongylus</taxon>
    </lineage>
</organism>
<gene>
    <name evidence="1" type="ORF">KIN20_020593</name>
</gene>
<keyword evidence="2" id="KW-1185">Reference proteome</keyword>
<dbReference type="EMBL" id="JAHQIW010004178">
    <property type="protein sequence ID" value="KAJ1361366.1"/>
    <property type="molecule type" value="Genomic_DNA"/>
</dbReference>
<evidence type="ECO:0000313" key="2">
    <source>
        <dbReference type="Proteomes" id="UP001196413"/>
    </source>
</evidence>
<dbReference type="AlphaFoldDB" id="A0AAD5N637"/>
<accession>A0AAD5N637</accession>
<dbReference type="SUPFAM" id="SSF55797">
    <property type="entry name" value="PR-1-like"/>
    <property type="match status" value="1"/>
</dbReference>
<dbReference type="Proteomes" id="UP001196413">
    <property type="component" value="Unassembled WGS sequence"/>
</dbReference>
<name>A0AAD5N637_PARTN</name>
<sequence>MTDPVRNAFLDMQNFYRSVVVSGRAVDYIDEQAPKAAAMPKLATEGWFEELEDYGDGRANIITQQLFNRPGQNGHLLR</sequence>
<reference evidence="1" key="1">
    <citation type="submission" date="2021-06" db="EMBL/GenBank/DDBJ databases">
        <title>Parelaphostrongylus tenuis whole genome reference sequence.</title>
        <authorList>
            <person name="Garwood T.J."/>
            <person name="Larsen P.A."/>
            <person name="Fountain-Jones N.M."/>
            <person name="Garbe J.R."/>
            <person name="Macchietto M.G."/>
            <person name="Kania S.A."/>
            <person name="Gerhold R.W."/>
            <person name="Richards J.E."/>
            <person name="Wolf T.M."/>
        </authorList>
    </citation>
    <scope>NUCLEOTIDE SEQUENCE</scope>
    <source>
        <strain evidence="1">MNPRO001-30</strain>
        <tissue evidence="1">Meninges</tissue>
    </source>
</reference>
<dbReference type="InterPro" id="IPR035940">
    <property type="entry name" value="CAP_sf"/>
</dbReference>
<evidence type="ECO:0000313" key="1">
    <source>
        <dbReference type="EMBL" id="KAJ1361366.1"/>
    </source>
</evidence>